<gene>
    <name evidence="1" type="ORF">BEI61_03067</name>
</gene>
<dbReference type="PATRIC" id="fig|1432052.4.peg.3418"/>
<name>A0A1E3AF01_9FIRM</name>
<comment type="caution">
    <text evidence="1">The sequence shown here is derived from an EMBL/GenBank/DDBJ whole genome shotgun (WGS) entry which is preliminary data.</text>
</comment>
<proteinExistence type="predicted"/>
<evidence type="ECO:0000313" key="2">
    <source>
        <dbReference type="Proteomes" id="UP000094067"/>
    </source>
</evidence>
<organism evidence="1 2">
    <name type="scientific">Eisenbergiella tayi</name>
    <dbReference type="NCBI Taxonomy" id="1432052"/>
    <lineage>
        <taxon>Bacteria</taxon>
        <taxon>Bacillati</taxon>
        <taxon>Bacillota</taxon>
        <taxon>Clostridia</taxon>
        <taxon>Lachnospirales</taxon>
        <taxon>Lachnospiraceae</taxon>
        <taxon>Eisenbergiella</taxon>
    </lineage>
</organism>
<dbReference type="InterPro" id="IPR008928">
    <property type="entry name" value="6-hairpin_glycosidase_sf"/>
</dbReference>
<evidence type="ECO:0000313" key="1">
    <source>
        <dbReference type="EMBL" id="ODM07177.1"/>
    </source>
</evidence>
<dbReference type="Proteomes" id="UP000094067">
    <property type="component" value="Unassembled WGS sequence"/>
</dbReference>
<dbReference type="RefSeq" id="WP_069152885.1">
    <property type="nucleotide sequence ID" value="NZ_MCGH01000002.1"/>
</dbReference>
<dbReference type="GO" id="GO:0005975">
    <property type="term" value="P:carbohydrate metabolic process"/>
    <property type="evidence" value="ECO:0007669"/>
    <property type="project" value="InterPro"/>
</dbReference>
<dbReference type="SUPFAM" id="SSF48208">
    <property type="entry name" value="Six-hairpin glycosidases"/>
    <property type="match status" value="2"/>
</dbReference>
<dbReference type="EMBL" id="MCGH01000002">
    <property type="protein sequence ID" value="ODM07177.1"/>
    <property type="molecule type" value="Genomic_DNA"/>
</dbReference>
<protein>
    <submittedName>
        <fullName evidence="1">Uncharacterized protein</fullName>
    </submittedName>
</protein>
<accession>A0A1E3AF01</accession>
<reference evidence="1 2" key="1">
    <citation type="submission" date="2016-07" db="EMBL/GenBank/DDBJ databases">
        <title>Characterization of isolates of Eisenbergiella tayi derived from blood cultures, using whole genome sequencing.</title>
        <authorList>
            <person name="Burdz T."/>
            <person name="Wiebe D."/>
            <person name="Huynh C."/>
            <person name="Bernard K."/>
        </authorList>
    </citation>
    <scope>NUCLEOTIDE SEQUENCE [LARGE SCALE GENOMIC DNA]</scope>
    <source>
        <strain evidence="1 2">NML 110608</strain>
    </source>
</reference>
<dbReference type="AlphaFoldDB" id="A0A1E3AF01"/>
<sequence>MKCNIVFRIYEDSHVLALERKEVRPGRNGTFAFSEGDCEGRLEWKEGKTGLEGKLSCRFREDCSGPVSIGLEWTEENWEKENFVFAPAAVYNGNRFDSRPLPYPPFYLPEREKGLNAPPVITDIPHLSAEADQSRIQLLSGDMSVPAFGYYNGRKKEGFLLFGKHREAGSYTGFAIREDLEKKICSFTFQTPGVREENVYFFGEKEDGSGFFPDSGRASEDQGRRFEAGEEAGLDFQVHVFAAETLTDYFRYFNSRRFCRETGSREHVVPFSEGFRAVREKYLRDNFLEEGTFGEGYFAVGTDRHVIQQCWQAGWVGGGISNLPFLFMGEEEGFSRGLSTFRFILDHLQNENGWFYGVYADGICYGDAFELDGPGSMLLVRKNADLLYFLLKELQILEGKGLLRPGDREQIAAQADAFVRLYTRYGQIGQFIDMDTEEIRIGNTAGPGIAVGALALAWEVFGKKEYLDTALGLGKYYAVNYVEKGILNGGPGEICQAPDSEAAFGMLEGFIQLYEATGEEEWLSCARAACEIALTWVVSYDFSFPEESAAAAGKVHTLGTVFANAQNKHSAPGICTLSGNSLLKLYRFTGDAGYLEWLTCISHSLLQFVSLPDRPVHTLAGTDLPEGYMNERVQTSDWEGKETVGGFLDGSNWPEVTCLLTYVEIPGIYIDFSCGLVRCFDHIRCRVLEAGKTEISLELFNPTAYTAVVTVLTDDITQKGLVKHNYFPVMQKIRLEPRERREFRFDNRRGFPGRSQSY</sequence>